<evidence type="ECO:0000256" key="1">
    <source>
        <dbReference type="ARBA" id="ARBA00004613"/>
    </source>
</evidence>
<dbReference type="InterPro" id="IPR027268">
    <property type="entry name" value="Peptidase_M4/M1_CTD_sf"/>
</dbReference>
<dbReference type="EC" id="3.4.24.-" evidence="13"/>
<gene>
    <name evidence="15" type="ORF">EXIGLDRAFT_838259</name>
</gene>
<evidence type="ECO:0000256" key="2">
    <source>
        <dbReference type="ARBA" id="ARBA00006006"/>
    </source>
</evidence>
<dbReference type="SUPFAM" id="SSF55486">
    <property type="entry name" value="Metalloproteases ('zincins'), catalytic domain"/>
    <property type="match status" value="1"/>
</dbReference>
<keyword evidence="6 13" id="KW-0732">Signal</keyword>
<evidence type="ECO:0000313" key="16">
    <source>
        <dbReference type="Proteomes" id="UP000077266"/>
    </source>
</evidence>
<comment type="similarity">
    <text evidence="2 13">Belongs to the peptidase M36 family.</text>
</comment>
<feature type="binding site" evidence="12">
    <location>
        <position position="389"/>
    </location>
    <ligand>
        <name>Zn(2+)</name>
        <dbReference type="ChEBI" id="CHEBI:29105"/>
        <note>catalytic</note>
    </ligand>
</feature>
<comment type="subcellular location">
    <subcellularLocation>
        <location evidence="1 13">Secreted</location>
    </subcellularLocation>
</comment>
<keyword evidence="9 13" id="KW-0482">Metalloprotease</keyword>
<accession>A0A165G0H6</accession>
<organism evidence="15 16">
    <name type="scientific">Exidia glandulosa HHB12029</name>
    <dbReference type="NCBI Taxonomy" id="1314781"/>
    <lineage>
        <taxon>Eukaryota</taxon>
        <taxon>Fungi</taxon>
        <taxon>Dikarya</taxon>
        <taxon>Basidiomycota</taxon>
        <taxon>Agaricomycotina</taxon>
        <taxon>Agaricomycetes</taxon>
        <taxon>Auriculariales</taxon>
        <taxon>Exidiaceae</taxon>
        <taxon>Exidia</taxon>
    </lineage>
</organism>
<sequence length="580" mass="62920">MVLATLPVLAVLLARAYAGSVHSRATHSSIVLENGAEFGAYHPPTTFEVFEAGIDTPLTARAEKRSFKDNALSFLHDRLGSEAVQYRSGYEGEVASHVYVNQHFHGIRVSNAMANVAQNKDGKITAFSSSFLRNPRKIASSTPKLSSQQAVARATAQLGGALIPGREIHLEYLAIDSGNVELVHVVPVEVDGLRHVLAYVNAATGDAVSVINQSFDASFRAIPPSLNNPNDGFSLIVNPEDPLASPNGWTTINGVNTHSTNGTNIRAIIYTTKATIPESSDDVWDSTWDATVQPTVSANARAAAINSFHLANVIHDITYRYGFTESAFNFQGNDPVIVNVQSTITTNNAFFSTAPDGTSGQIDMLLWTRTNPRRDGDVENDVMAHEWTHGLTTRMTGGGVSTCLDAFEASGLGEGWSDSFADWLAQTSATLKDFELGVYVFGSNLRTKPYSVDPARNNYTYSLLQQSSNDPHFFGELWAELLHLQLDALVKEYGFASDAHTNPDSTAGNVVWLHLFIDALALQPCNPTFLQARLAWIQADANRYNGANKCLLWGVWAGRGIGINADSSHVDNFDLPADCQ</sequence>
<evidence type="ECO:0000256" key="10">
    <source>
        <dbReference type="ARBA" id="ARBA00023145"/>
    </source>
</evidence>
<evidence type="ECO:0000313" key="15">
    <source>
        <dbReference type="EMBL" id="KZV89805.1"/>
    </source>
</evidence>
<comment type="cofactor">
    <cofactor evidence="12">
        <name>Zn(2+)</name>
        <dbReference type="ChEBI" id="CHEBI:29105"/>
    </cofactor>
    <text evidence="12">Binds 1 zinc ion per subunit.</text>
</comment>
<dbReference type="AlphaFoldDB" id="A0A165G0H6"/>
<keyword evidence="10 13" id="KW-0865">Zymogen</keyword>
<keyword evidence="16" id="KW-1185">Reference proteome</keyword>
<feature type="domain" description="FTP" evidence="14">
    <location>
        <begin position="96"/>
        <end position="131"/>
    </location>
</feature>
<keyword evidence="3 13" id="KW-0964">Secreted</keyword>
<dbReference type="GO" id="GO:0008270">
    <property type="term" value="F:zinc ion binding"/>
    <property type="evidence" value="ECO:0007669"/>
    <property type="project" value="InterPro"/>
</dbReference>
<feature type="signal peptide" evidence="13">
    <location>
        <begin position="1"/>
        <end position="18"/>
    </location>
</feature>
<dbReference type="PANTHER" id="PTHR33478:SF1">
    <property type="entry name" value="EXTRACELLULAR METALLOPROTEINASE MEP"/>
    <property type="match status" value="1"/>
</dbReference>
<dbReference type="Gene3D" id="1.10.390.10">
    <property type="entry name" value="Neutral Protease Domain 2"/>
    <property type="match status" value="1"/>
</dbReference>
<evidence type="ECO:0000256" key="7">
    <source>
        <dbReference type="ARBA" id="ARBA00022801"/>
    </source>
</evidence>
<dbReference type="Proteomes" id="UP000077266">
    <property type="component" value="Unassembled WGS sequence"/>
</dbReference>
<dbReference type="InterPro" id="IPR001842">
    <property type="entry name" value="Peptidase_M36"/>
</dbReference>
<evidence type="ECO:0000256" key="8">
    <source>
        <dbReference type="ARBA" id="ARBA00022833"/>
    </source>
</evidence>
<dbReference type="GO" id="GO:0005615">
    <property type="term" value="C:extracellular space"/>
    <property type="evidence" value="ECO:0007669"/>
    <property type="project" value="InterPro"/>
</dbReference>
<protein>
    <recommendedName>
        <fullName evidence="13">Extracellular metalloproteinase</fullName>
        <ecNumber evidence="13">3.4.24.-</ecNumber>
    </recommendedName>
    <alternativeName>
        <fullName evidence="13">Fungalysin</fullName>
    </alternativeName>
</protein>
<feature type="active site" evidence="11">
    <location>
        <position position="386"/>
    </location>
</feature>
<evidence type="ECO:0000256" key="4">
    <source>
        <dbReference type="ARBA" id="ARBA00022670"/>
    </source>
</evidence>
<dbReference type="Pfam" id="PF07504">
    <property type="entry name" value="FTP"/>
    <property type="match status" value="1"/>
</dbReference>
<dbReference type="CDD" id="cd09596">
    <property type="entry name" value="M36"/>
    <property type="match status" value="1"/>
</dbReference>
<dbReference type="Gene3D" id="3.10.170.10">
    <property type="match status" value="1"/>
</dbReference>
<feature type="binding site" evidence="12">
    <location>
        <position position="414"/>
    </location>
    <ligand>
        <name>Zn(2+)</name>
        <dbReference type="ChEBI" id="CHEBI:29105"/>
        <note>catalytic</note>
    </ligand>
</feature>
<reference evidence="15 16" key="1">
    <citation type="journal article" date="2016" name="Mol. Biol. Evol.">
        <title>Comparative Genomics of Early-Diverging Mushroom-Forming Fungi Provides Insights into the Origins of Lignocellulose Decay Capabilities.</title>
        <authorList>
            <person name="Nagy L.G."/>
            <person name="Riley R."/>
            <person name="Tritt A."/>
            <person name="Adam C."/>
            <person name="Daum C."/>
            <person name="Floudas D."/>
            <person name="Sun H."/>
            <person name="Yadav J.S."/>
            <person name="Pangilinan J."/>
            <person name="Larsson K.H."/>
            <person name="Matsuura K."/>
            <person name="Barry K."/>
            <person name="Labutti K."/>
            <person name="Kuo R."/>
            <person name="Ohm R.A."/>
            <person name="Bhattacharya S.S."/>
            <person name="Shirouzu T."/>
            <person name="Yoshinaga Y."/>
            <person name="Martin F.M."/>
            <person name="Grigoriev I.V."/>
            <person name="Hibbett D.S."/>
        </authorList>
    </citation>
    <scope>NUCLEOTIDE SEQUENCE [LARGE SCALE GENOMIC DNA]</scope>
    <source>
        <strain evidence="15 16">HHB12029</strain>
    </source>
</reference>
<evidence type="ECO:0000256" key="13">
    <source>
        <dbReference type="RuleBase" id="RU364017"/>
    </source>
</evidence>
<keyword evidence="8 12" id="KW-0862">Zinc</keyword>
<dbReference type="InterPro" id="IPR050371">
    <property type="entry name" value="Fungal_virulence_M36"/>
</dbReference>
<feature type="binding site" evidence="12">
    <location>
        <position position="216"/>
    </location>
    <ligand>
        <name>Zn(2+)</name>
        <dbReference type="ChEBI" id="CHEBI:29105"/>
        <note>catalytic</note>
    </ligand>
</feature>
<dbReference type="GO" id="GO:0004222">
    <property type="term" value="F:metalloendopeptidase activity"/>
    <property type="evidence" value="ECO:0007669"/>
    <property type="project" value="InterPro"/>
</dbReference>
<keyword evidence="7 13" id="KW-0378">Hydrolase</keyword>
<dbReference type="InParanoid" id="A0A165G0H6"/>
<evidence type="ECO:0000256" key="9">
    <source>
        <dbReference type="ARBA" id="ARBA00023049"/>
    </source>
</evidence>
<dbReference type="InterPro" id="IPR011096">
    <property type="entry name" value="FTP_domain"/>
</dbReference>
<name>A0A165G0H6_EXIGL</name>
<evidence type="ECO:0000259" key="14">
    <source>
        <dbReference type="Pfam" id="PF07504"/>
    </source>
</evidence>
<dbReference type="GO" id="GO:0006508">
    <property type="term" value="P:proteolysis"/>
    <property type="evidence" value="ECO:0007669"/>
    <property type="project" value="UniProtKB-KW"/>
</dbReference>
<evidence type="ECO:0000256" key="6">
    <source>
        <dbReference type="ARBA" id="ARBA00022729"/>
    </source>
</evidence>
<evidence type="ECO:0000256" key="12">
    <source>
        <dbReference type="PIRSR" id="PIRSR601842-2"/>
    </source>
</evidence>
<feature type="chain" id="PRO_5009361752" description="Extracellular metalloproteinase" evidence="13">
    <location>
        <begin position="19"/>
        <end position="580"/>
    </location>
</feature>
<dbReference type="EMBL" id="KV426063">
    <property type="protein sequence ID" value="KZV89805.1"/>
    <property type="molecule type" value="Genomic_DNA"/>
</dbReference>
<dbReference type="OrthoDB" id="3227768at2759"/>
<evidence type="ECO:0000256" key="11">
    <source>
        <dbReference type="PIRSR" id="PIRSR601842-1"/>
    </source>
</evidence>
<dbReference type="Pfam" id="PF02128">
    <property type="entry name" value="Peptidase_M36"/>
    <property type="match status" value="1"/>
</dbReference>
<dbReference type="PANTHER" id="PTHR33478">
    <property type="entry name" value="EXTRACELLULAR METALLOPROTEINASE MEP"/>
    <property type="match status" value="1"/>
</dbReference>
<proteinExistence type="inferred from homology"/>
<evidence type="ECO:0000256" key="3">
    <source>
        <dbReference type="ARBA" id="ARBA00022525"/>
    </source>
</evidence>
<feature type="binding site" evidence="12">
    <location>
        <position position="385"/>
    </location>
    <ligand>
        <name>Zn(2+)</name>
        <dbReference type="ChEBI" id="CHEBI:29105"/>
        <note>catalytic</note>
    </ligand>
</feature>
<keyword evidence="5 12" id="KW-0479">Metal-binding</keyword>
<keyword evidence="4 13" id="KW-0645">Protease</keyword>
<evidence type="ECO:0000256" key="5">
    <source>
        <dbReference type="ARBA" id="ARBA00022723"/>
    </source>
</evidence>